<dbReference type="EMBL" id="JXTI01000117">
    <property type="protein sequence ID" value="KWX12447.1"/>
    <property type="molecule type" value="Genomic_DNA"/>
</dbReference>
<dbReference type="Gene3D" id="3.30.930.10">
    <property type="entry name" value="Bira Bifunctional Protein, Domain 2"/>
    <property type="match status" value="1"/>
</dbReference>
<dbReference type="PANTHER" id="PTHR11476:SF7">
    <property type="entry name" value="HISTIDINE--TRNA LIGASE"/>
    <property type="match status" value="1"/>
</dbReference>
<dbReference type="SUPFAM" id="SSF55681">
    <property type="entry name" value="Class II aaRS and biotin synthetases"/>
    <property type="match status" value="1"/>
</dbReference>
<comment type="similarity">
    <text evidence="1">Belongs to the class-II aminoacyl-tRNA synthetase family.</text>
</comment>
<dbReference type="GO" id="GO:0005739">
    <property type="term" value="C:mitochondrion"/>
    <property type="evidence" value="ECO:0007669"/>
    <property type="project" value="TreeGrafter"/>
</dbReference>
<proteinExistence type="inferred from homology"/>
<dbReference type="Proteomes" id="UP000070089">
    <property type="component" value="Unassembled WGS sequence"/>
</dbReference>
<accession>A0A132NQZ8</accession>
<dbReference type="GO" id="GO:0003723">
    <property type="term" value="F:RNA binding"/>
    <property type="evidence" value="ECO:0007669"/>
    <property type="project" value="TreeGrafter"/>
</dbReference>
<dbReference type="GO" id="GO:0005829">
    <property type="term" value="C:cytosol"/>
    <property type="evidence" value="ECO:0007669"/>
    <property type="project" value="TreeGrafter"/>
</dbReference>
<dbReference type="GO" id="GO:0006427">
    <property type="term" value="P:histidyl-tRNA aminoacylation"/>
    <property type="evidence" value="ECO:0007669"/>
    <property type="project" value="TreeGrafter"/>
</dbReference>
<feature type="signal peptide" evidence="2">
    <location>
        <begin position="1"/>
        <end position="19"/>
    </location>
</feature>
<evidence type="ECO:0000259" key="3">
    <source>
        <dbReference type="PROSITE" id="PS50862"/>
    </source>
</evidence>
<reference evidence="4 5" key="1">
    <citation type="journal article" date="2015" name="Mol. Biochem. Parasitol.">
        <title>Identification of polymorphic genes for use in assemblage B genotyping assays through comparative genomics of multiple assemblage B Giardia duodenalis isolates.</title>
        <authorList>
            <person name="Wielinga C."/>
            <person name="Thompson R.C."/>
            <person name="Monis P."/>
            <person name="Ryan U."/>
        </authorList>
    </citation>
    <scope>NUCLEOTIDE SEQUENCE [LARGE SCALE GENOMIC DNA]</scope>
    <source>
        <strain evidence="4 5">BAH15c1</strain>
    </source>
</reference>
<protein>
    <submittedName>
        <fullName evidence="4">Histidyl-tRNA synthetase/ SIR2 family</fullName>
    </submittedName>
</protein>
<dbReference type="Gene3D" id="3.40.50.800">
    <property type="entry name" value="Anticodon-binding domain"/>
    <property type="match status" value="1"/>
</dbReference>
<dbReference type="InterPro" id="IPR036621">
    <property type="entry name" value="Anticodon-bd_dom_sf"/>
</dbReference>
<dbReference type="AlphaFoldDB" id="A0A132NQZ8"/>
<feature type="domain" description="Aminoacyl-transfer RNA synthetases class-II family profile" evidence="3">
    <location>
        <begin position="449"/>
        <end position="805"/>
    </location>
</feature>
<dbReference type="SUPFAM" id="SSF52954">
    <property type="entry name" value="Class II aaRS ABD-related"/>
    <property type="match status" value="1"/>
</dbReference>
<dbReference type="InterPro" id="IPR006195">
    <property type="entry name" value="aa-tRNA-synth_II"/>
</dbReference>
<dbReference type="InterPro" id="IPR045864">
    <property type="entry name" value="aa-tRNA-synth_II/BPL/LPL"/>
</dbReference>
<dbReference type="VEuPathDB" id="GiardiaDB:QR46_3587"/>
<keyword evidence="4" id="KW-0030">Aminoacyl-tRNA synthetase</keyword>
<feature type="chain" id="PRO_5007799985" evidence="2">
    <location>
        <begin position="20"/>
        <end position="975"/>
    </location>
</feature>
<evidence type="ECO:0000256" key="1">
    <source>
        <dbReference type="ARBA" id="ARBA00008226"/>
    </source>
</evidence>
<evidence type="ECO:0000313" key="5">
    <source>
        <dbReference type="Proteomes" id="UP000070089"/>
    </source>
</evidence>
<evidence type="ECO:0000313" key="4">
    <source>
        <dbReference type="EMBL" id="KWX12447.1"/>
    </source>
</evidence>
<dbReference type="Pfam" id="PF13393">
    <property type="entry name" value="tRNA-synt_His"/>
    <property type="match status" value="1"/>
</dbReference>
<comment type="caution">
    <text evidence="4">The sequence shown here is derived from an EMBL/GenBank/DDBJ whole genome shotgun (WGS) entry which is preliminary data.</text>
</comment>
<dbReference type="PROSITE" id="PS50862">
    <property type="entry name" value="AA_TRNA_LIGASE_II"/>
    <property type="match status" value="1"/>
</dbReference>
<dbReference type="CDD" id="cd00773">
    <property type="entry name" value="HisRS-like_core"/>
    <property type="match status" value="1"/>
</dbReference>
<organism evidence="4 5">
    <name type="scientific">Giardia duodenalis assemblage B</name>
    <dbReference type="NCBI Taxonomy" id="1394984"/>
    <lineage>
        <taxon>Eukaryota</taxon>
        <taxon>Metamonada</taxon>
        <taxon>Diplomonadida</taxon>
        <taxon>Hexamitidae</taxon>
        <taxon>Giardiinae</taxon>
        <taxon>Giardia</taxon>
    </lineage>
</organism>
<dbReference type="GO" id="GO:0032543">
    <property type="term" value="P:mitochondrial translation"/>
    <property type="evidence" value="ECO:0007669"/>
    <property type="project" value="TreeGrafter"/>
</dbReference>
<keyword evidence="4" id="KW-0436">Ligase</keyword>
<dbReference type="InterPro" id="IPR041715">
    <property type="entry name" value="HisRS-like_core"/>
</dbReference>
<dbReference type="PANTHER" id="PTHR11476">
    <property type="entry name" value="HISTIDYL-TRNA SYNTHETASE"/>
    <property type="match status" value="1"/>
</dbReference>
<dbReference type="GO" id="GO:0004821">
    <property type="term" value="F:histidine-tRNA ligase activity"/>
    <property type="evidence" value="ECO:0007669"/>
    <property type="project" value="TreeGrafter"/>
</dbReference>
<sequence length="975" mass="106873">MQEHFIILNLAMLPVIELGGSPLTFEGFYHICFCRSPVVLDASVLAAFPPAPENHVSCTLYHYATLFPGKYHSVSSALSRAYILTLLSLLVNSPASVSITVLQGLVRILNGQKDIAFQRPECVVLPNTTLERDMMDQLLSAITAGPRSHFSVDLSDADISIFKLNTHAFTLSVSFASSILLSFVATLYEAALSFSFELMCAKAKELFESINYTVQRKHAGMKAATSNIMSLISGSKRVSSKGTNLFCSQSLSLAGEIRELAAELRAAVRSDLGSAAYTNLDTRPLTDVTVVALLHTVQMKLPTIRSVSIERRRLVEDVSVEKGIWKAPPDTAYAMAENKMVEALKREPMPILHALLLPVQLHSVLKDLSVELLSAFNKLSLAQAGLPKGKIQVGQGILIAMDACSDLFKECQAASDANWSWCISRIVHAMNDHLFLAISNARVPQPPCGMRDLLPEQMAIRQKALSLITHIFQQHGALCIETPVMESRAVLMGKYGEEQRLIYNVSDYGEEPLSLRYDLTVPFARYCATHREKAIKRYSIGRVYRRDKPVMEKGRFREFYQCDLDIVYEPNTQAPMAADAEVVVIVFEILNSLQASIREFEILINHRSILDLAMAVAGVSDEQKRAVCSCIDQLDKLSKEEVREKIVNSKGLTPAVADIVLTLINFRLPTSPGLFGDPSFDFASTAIAALREIHASSCLDDGLSTQFINAIRPALDQMGLLFKYASLMCPHSLERLVLDFSLARGLDYYTGMVFEAKLISDNGERTGSIAGGGRYDKLLGTFRAQGDELCAVGGSIGIERIFAILEARQISAESTIADRSSADASSHRGSSAKSYDVYICGAPGCTLEARLEVAGVLWRLGISVGMSHKESCSQKLMKKDFDEAVAGHALLILNLGGDEIAKRVVNVKNLQTAEQVTVPFDGIGEYCCKALAARHERYALAECEKLLKGIKDGKDVRAGIDDVLAAIEALRAQHE</sequence>
<dbReference type="OrthoDB" id="1906957at2759"/>
<name>A0A132NQZ8_GIAIN</name>
<gene>
    <name evidence="4" type="ORF">QR46_3587</name>
</gene>
<keyword evidence="2" id="KW-0732">Signal</keyword>
<evidence type="ECO:0000256" key="2">
    <source>
        <dbReference type="SAM" id="SignalP"/>
    </source>
</evidence>